<accession>A0AAE3WE59</accession>
<dbReference type="Gene3D" id="3.40.50.12780">
    <property type="entry name" value="N-terminal domain of ligase-like"/>
    <property type="match status" value="1"/>
</dbReference>
<protein>
    <submittedName>
        <fullName evidence="1">Phenylacetate--CoA ligase family protein</fullName>
    </submittedName>
</protein>
<dbReference type="EMBL" id="JANHAX010000005">
    <property type="protein sequence ID" value="MDQ2091606.1"/>
    <property type="molecule type" value="Genomic_DNA"/>
</dbReference>
<organism evidence="1 2">
    <name type="scientific">Marimonas arenosa</name>
    <dbReference type="NCBI Taxonomy" id="1795305"/>
    <lineage>
        <taxon>Bacteria</taxon>
        <taxon>Pseudomonadati</taxon>
        <taxon>Pseudomonadota</taxon>
        <taxon>Alphaproteobacteria</taxon>
        <taxon>Rhodobacterales</taxon>
        <taxon>Paracoccaceae</taxon>
        <taxon>Marimonas</taxon>
    </lineage>
</organism>
<proteinExistence type="predicted"/>
<dbReference type="PANTHER" id="PTHR36932">
    <property type="entry name" value="CAPSULAR POLYSACCHARIDE BIOSYNTHESIS PROTEIN"/>
    <property type="match status" value="1"/>
</dbReference>
<keyword evidence="1" id="KW-0436">Ligase</keyword>
<dbReference type="SUPFAM" id="SSF56801">
    <property type="entry name" value="Acetyl-CoA synthetase-like"/>
    <property type="match status" value="1"/>
</dbReference>
<sequence>MRFSLPRALGYLVGGLWTDRGGRKRIEAKQLRNLRRLVEKARRDSPLFHRLYADLPPSSAIDLRDLPVTRKPDLMAEFDDWLTIRSLPLDRAREHLRDIGKVGVPIDDVAVFQTSGTSGEPAVIVLSSAFVEYAYGIMMARFDRQTWKLVREVRKLGIRVTITGGNGHFAGNGFNKLVQRLNPVLAKQFGVTFIEAEQPIGRLVDRLNALRDVAWIVTYPSMLAILVREKEAGRLRIEPALFTLGGETLTNDLRARVRQAFPSLKYGIADPYGCTECLALSFECSHGRKHVNEDWVILEAVDEAMQPVPDGTLSATVLLTVLANEVQPFIRYDLGDCVRFYADPCPCGSPFRSLQVQGRQATLVRVGEVTLSPLVFDLEHEHAQRIQLVQTGERDFEVRIQMANEAAAGRVFQEVIVSVKRVFHDNGLDDVAVRESEKLPEFTASGKFHEVVPLQRADARNMTSSGSRQLPTE</sequence>
<dbReference type="InterPro" id="IPR042099">
    <property type="entry name" value="ANL_N_sf"/>
</dbReference>
<keyword evidence="2" id="KW-1185">Reference proteome</keyword>
<evidence type="ECO:0000313" key="1">
    <source>
        <dbReference type="EMBL" id="MDQ2091606.1"/>
    </source>
</evidence>
<dbReference type="Proteomes" id="UP001226762">
    <property type="component" value="Unassembled WGS sequence"/>
</dbReference>
<dbReference type="InterPro" id="IPR053158">
    <property type="entry name" value="CapK_Type1_Caps_Biosynth"/>
</dbReference>
<reference evidence="1" key="2">
    <citation type="submission" date="2023-02" db="EMBL/GenBank/DDBJ databases">
        <title>'Rhodoalgimonas zhirmunskyi' gen. nov., isolated from a red alga.</title>
        <authorList>
            <person name="Nedashkovskaya O.I."/>
            <person name="Otstavnykh N.Y."/>
            <person name="Bystritskaya E.P."/>
            <person name="Balabanova L.A."/>
            <person name="Isaeva M.P."/>
        </authorList>
    </citation>
    <scope>NUCLEOTIDE SEQUENCE</scope>
    <source>
        <strain evidence="1">KCTC 52189</strain>
    </source>
</reference>
<evidence type="ECO:0000313" key="2">
    <source>
        <dbReference type="Proteomes" id="UP001226762"/>
    </source>
</evidence>
<dbReference type="AlphaFoldDB" id="A0AAE3WE59"/>
<dbReference type="RefSeq" id="WP_306736890.1">
    <property type="nucleotide sequence ID" value="NZ_JANHAX010000005.1"/>
</dbReference>
<dbReference type="PANTHER" id="PTHR36932:SF1">
    <property type="entry name" value="CAPSULAR POLYSACCHARIDE BIOSYNTHESIS PROTEIN"/>
    <property type="match status" value="1"/>
</dbReference>
<comment type="caution">
    <text evidence="1">The sequence shown here is derived from an EMBL/GenBank/DDBJ whole genome shotgun (WGS) entry which is preliminary data.</text>
</comment>
<gene>
    <name evidence="1" type="ORF">NO357_17015</name>
</gene>
<name>A0AAE3WE59_9RHOB</name>
<dbReference type="GO" id="GO:0016874">
    <property type="term" value="F:ligase activity"/>
    <property type="evidence" value="ECO:0007669"/>
    <property type="project" value="UniProtKB-KW"/>
</dbReference>
<reference evidence="1" key="1">
    <citation type="submission" date="2022-07" db="EMBL/GenBank/DDBJ databases">
        <authorList>
            <person name="Otstavnykh N."/>
            <person name="Isaeva M."/>
            <person name="Bystritskaya E."/>
        </authorList>
    </citation>
    <scope>NUCLEOTIDE SEQUENCE</scope>
    <source>
        <strain evidence="1">KCTC 52189</strain>
    </source>
</reference>